<evidence type="ECO:0000259" key="10">
    <source>
        <dbReference type="Pfam" id="PF18317"/>
    </source>
</evidence>
<comment type="pathway">
    <text evidence="1 7">Metabolic intermediate biosynthesis; chorismate biosynthesis; chorismate from D-erythrose 4-phosphate and phosphoenolpyruvate: step 4/7.</text>
</comment>
<feature type="binding site" evidence="7">
    <location>
        <position position="83"/>
    </location>
    <ligand>
        <name>NADP(+)</name>
        <dbReference type="ChEBI" id="CHEBI:58349"/>
    </ligand>
</feature>
<comment type="subunit">
    <text evidence="7">Homodimer.</text>
</comment>
<keyword evidence="6 7" id="KW-0057">Aromatic amino acid biosynthesis</keyword>
<feature type="binding site" evidence="7">
    <location>
        <position position="108"/>
    </location>
    <ligand>
        <name>shikimate</name>
        <dbReference type="ChEBI" id="CHEBI:36208"/>
    </ligand>
</feature>
<dbReference type="InterPro" id="IPR005097">
    <property type="entry name" value="Sacchrp_dh_NADP-bd"/>
</dbReference>
<dbReference type="EMBL" id="MFKF01000218">
    <property type="protein sequence ID" value="OGG49937.1"/>
    <property type="molecule type" value="Genomic_DNA"/>
</dbReference>
<evidence type="ECO:0000256" key="2">
    <source>
        <dbReference type="ARBA" id="ARBA00012962"/>
    </source>
</evidence>
<accession>A0A1F6CLN0</accession>
<feature type="binding site" evidence="7">
    <location>
        <position position="229"/>
    </location>
    <ligand>
        <name>NADP(+)</name>
        <dbReference type="ChEBI" id="CHEBI:58349"/>
    </ligand>
</feature>
<keyword evidence="3 7" id="KW-0028">Amino-acid biosynthesis</keyword>
<dbReference type="InterPro" id="IPR046346">
    <property type="entry name" value="Aminoacid_DH-like_N_sf"/>
</dbReference>
<dbReference type="InterPro" id="IPR036291">
    <property type="entry name" value="NAD(P)-bd_dom_sf"/>
</dbReference>
<comment type="caution">
    <text evidence="7">Lacks conserved residue(s) required for the propagation of feature annotation.</text>
</comment>
<feature type="binding site" evidence="7">
    <location>
        <begin position="133"/>
        <end position="137"/>
    </location>
    <ligand>
        <name>NADP(+)</name>
        <dbReference type="ChEBI" id="CHEBI:58349"/>
    </ligand>
</feature>
<feature type="binding site" evidence="7">
    <location>
        <position position="259"/>
    </location>
    <ligand>
        <name>shikimate</name>
        <dbReference type="ChEBI" id="CHEBI:36208"/>
    </ligand>
</feature>
<evidence type="ECO:0000256" key="5">
    <source>
        <dbReference type="ARBA" id="ARBA00023002"/>
    </source>
</evidence>
<comment type="function">
    <text evidence="7">Involved in the biosynthesis of the chorismate, which leads to the biosynthesis of aromatic amino acids. Catalyzes the reversible NADPH linked reduction of 3-dehydroshikimate (DHSA) to yield shikimate (SA).</text>
</comment>
<feature type="domain" description="Shikimate dehydrogenase substrate binding N-terminal" evidence="9">
    <location>
        <begin position="12"/>
        <end position="94"/>
    </location>
</feature>
<keyword evidence="4 7" id="KW-0521">NADP</keyword>
<sequence>MNISGATTILGVIGHPVAHSFSPAMHNAAIAALGVDFCYVAFHVLPDRVGEALRGMRALGVRGLNVTIPHKVAVMEHLSAISEEAGAVGAVNTISCEPDGRLTGHNTDVYGILTALRVSAGLGRLPARVVVLGAGGAGRAVVYGLGTSPDVERITLLNRTVERAERLAEDMARVTGKRIEAGPPSEQRRAFRDAGLVVNVTSLGMHPNVDGSPVEDLSALHPGLTVYDTVFNPLETTLMRQARAAGARAFGGLDMLVFQGARSFEIWTGLKPSPEVMKGAVIGRFRT</sequence>
<dbReference type="NCBIfam" id="NF001314">
    <property type="entry name" value="PRK00258.2-2"/>
    <property type="match status" value="1"/>
</dbReference>
<dbReference type="PANTHER" id="PTHR21089:SF1">
    <property type="entry name" value="BIFUNCTIONAL 3-DEHYDROQUINATE DEHYDRATASE_SHIKIMATE DEHYDROGENASE, CHLOROPLASTIC"/>
    <property type="match status" value="1"/>
</dbReference>
<dbReference type="AlphaFoldDB" id="A0A1F6CLN0"/>
<dbReference type="HAMAP" id="MF_00222">
    <property type="entry name" value="Shikimate_DH_AroE"/>
    <property type="match status" value="1"/>
</dbReference>
<evidence type="ECO:0000256" key="6">
    <source>
        <dbReference type="ARBA" id="ARBA00023141"/>
    </source>
</evidence>
<dbReference type="InterPro" id="IPR011342">
    <property type="entry name" value="Shikimate_DH"/>
</dbReference>
<dbReference type="GO" id="GO:0008652">
    <property type="term" value="P:amino acid biosynthetic process"/>
    <property type="evidence" value="ECO:0007669"/>
    <property type="project" value="UniProtKB-KW"/>
</dbReference>
<dbReference type="GO" id="GO:0050661">
    <property type="term" value="F:NADP binding"/>
    <property type="evidence" value="ECO:0007669"/>
    <property type="project" value="InterPro"/>
</dbReference>
<evidence type="ECO:0000256" key="7">
    <source>
        <dbReference type="HAMAP-Rule" id="MF_00222"/>
    </source>
</evidence>
<dbReference type="NCBIfam" id="NF001319">
    <property type="entry name" value="PRK00258.3-3"/>
    <property type="match status" value="1"/>
</dbReference>
<dbReference type="NCBIfam" id="TIGR00507">
    <property type="entry name" value="aroE"/>
    <property type="match status" value="1"/>
</dbReference>
<dbReference type="CDD" id="cd01065">
    <property type="entry name" value="NAD_bind_Shikimate_DH"/>
    <property type="match status" value="1"/>
</dbReference>
<evidence type="ECO:0000256" key="1">
    <source>
        <dbReference type="ARBA" id="ARBA00004871"/>
    </source>
</evidence>
<feature type="domain" description="SDH C-terminal" evidence="10">
    <location>
        <begin position="252"/>
        <end position="281"/>
    </location>
</feature>
<feature type="active site" description="Proton acceptor" evidence="7">
    <location>
        <position position="71"/>
    </location>
</feature>
<comment type="catalytic activity">
    <reaction evidence="7">
        <text>shikimate + NADP(+) = 3-dehydroshikimate + NADPH + H(+)</text>
        <dbReference type="Rhea" id="RHEA:17737"/>
        <dbReference type="ChEBI" id="CHEBI:15378"/>
        <dbReference type="ChEBI" id="CHEBI:16630"/>
        <dbReference type="ChEBI" id="CHEBI:36208"/>
        <dbReference type="ChEBI" id="CHEBI:57783"/>
        <dbReference type="ChEBI" id="CHEBI:58349"/>
        <dbReference type="EC" id="1.1.1.25"/>
    </reaction>
</comment>
<feature type="binding site" evidence="7">
    <location>
        <position position="92"/>
    </location>
    <ligand>
        <name>shikimate</name>
        <dbReference type="ChEBI" id="CHEBI:36208"/>
    </ligand>
</feature>
<proteinExistence type="inferred from homology"/>
<dbReference type="Gene3D" id="3.40.50.10860">
    <property type="entry name" value="Leucine Dehydrogenase, chain A, domain 1"/>
    <property type="match status" value="1"/>
</dbReference>
<dbReference type="PANTHER" id="PTHR21089">
    <property type="entry name" value="SHIKIMATE DEHYDROGENASE"/>
    <property type="match status" value="1"/>
</dbReference>
<dbReference type="Gene3D" id="3.40.50.720">
    <property type="entry name" value="NAD(P)-binding Rossmann-like Domain"/>
    <property type="match status" value="1"/>
</dbReference>
<dbReference type="GO" id="GO:0019632">
    <property type="term" value="P:shikimate metabolic process"/>
    <property type="evidence" value="ECO:0007669"/>
    <property type="project" value="InterPro"/>
</dbReference>
<organism evidence="11 12">
    <name type="scientific">Handelsmanbacteria sp. (strain RIFCSPLOWO2_12_FULL_64_10)</name>
    <dbReference type="NCBI Taxonomy" id="1817868"/>
    <lineage>
        <taxon>Bacteria</taxon>
        <taxon>Candidatus Handelsmaniibacteriota</taxon>
    </lineage>
</organism>
<dbReference type="Pfam" id="PF03435">
    <property type="entry name" value="Sacchrp_dh_NADP"/>
    <property type="match status" value="1"/>
</dbReference>
<name>A0A1F6CLN0_HANXR</name>
<evidence type="ECO:0000259" key="9">
    <source>
        <dbReference type="Pfam" id="PF08501"/>
    </source>
</evidence>
<evidence type="ECO:0000256" key="3">
    <source>
        <dbReference type="ARBA" id="ARBA00022605"/>
    </source>
</evidence>
<dbReference type="Pfam" id="PF18317">
    <property type="entry name" value="SDH_C"/>
    <property type="match status" value="1"/>
</dbReference>
<keyword evidence="5 7" id="KW-0560">Oxidoreductase</keyword>
<evidence type="ECO:0000256" key="4">
    <source>
        <dbReference type="ARBA" id="ARBA00022857"/>
    </source>
</evidence>
<dbReference type="SUPFAM" id="SSF53223">
    <property type="entry name" value="Aminoacid dehydrogenase-like, N-terminal domain"/>
    <property type="match status" value="1"/>
</dbReference>
<dbReference type="UniPathway" id="UPA00053">
    <property type="reaction ID" value="UER00087"/>
</dbReference>
<evidence type="ECO:0000259" key="8">
    <source>
        <dbReference type="Pfam" id="PF03435"/>
    </source>
</evidence>
<evidence type="ECO:0000313" key="12">
    <source>
        <dbReference type="Proteomes" id="UP000178606"/>
    </source>
</evidence>
<evidence type="ECO:0000313" key="11">
    <source>
        <dbReference type="EMBL" id="OGG49937.1"/>
    </source>
</evidence>
<gene>
    <name evidence="7" type="primary">aroE</name>
    <name evidence="11" type="ORF">A3F84_08915</name>
</gene>
<feature type="binding site" evidence="7">
    <location>
        <position position="252"/>
    </location>
    <ligand>
        <name>NADP(+)</name>
        <dbReference type="ChEBI" id="CHEBI:58349"/>
    </ligand>
</feature>
<feature type="binding site" evidence="7">
    <location>
        <position position="67"/>
    </location>
    <ligand>
        <name>shikimate</name>
        <dbReference type="ChEBI" id="CHEBI:36208"/>
    </ligand>
</feature>
<protein>
    <recommendedName>
        <fullName evidence="2 7">Shikimate dehydrogenase (NADP(+))</fullName>
        <shortName evidence="7">SDH</shortName>
        <ecNumber evidence="2 7">1.1.1.25</ecNumber>
    </recommendedName>
</protein>
<dbReference type="SUPFAM" id="SSF51735">
    <property type="entry name" value="NAD(P)-binding Rossmann-fold domains"/>
    <property type="match status" value="1"/>
</dbReference>
<feature type="binding site" evidence="7">
    <location>
        <begin position="158"/>
        <end position="163"/>
    </location>
    <ligand>
        <name>NADP(+)</name>
        <dbReference type="ChEBI" id="CHEBI:58349"/>
    </ligand>
</feature>
<feature type="domain" description="Saccharopine dehydrogenase NADP binding" evidence="8">
    <location>
        <begin position="129"/>
        <end position="201"/>
    </location>
</feature>
<reference evidence="11 12" key="1">
    <citation type="journal article" date="2016" name="Nat. Commun.">
        <title>Thousands of microbial genomes shed light on interconnected biogeochemical processes in an aquifer system.</title>
        <authorList>
            <person name="Anantharaman K."/>
            <person name="Brown C.T."/>
            <person name="Hug L.A."/>
            <person name="Sharon I."/>
            <person name="Castelle C.J."/>
            <person name="Probst A.J."/>
            <person name="Thomas B.C."/>
            <person name="Singh A."/>
            <person name="Wilkins M.J."/>
            <person name="Karaoz U."/>
            <person name="Brodie E.L."/>
            <person name="Williams K.H."/>
            <person name="Hubbard S.S."/>
            <person name="Banfield J.F."/>
        </authorList>
    </citation>
    <scope>NUCLEOTIDE SEQUENCE [LARGE SCALE GENOMIC DNA]</scope>
    <source>
        <strain evidence="12">RIFCSPLOWO2_12_FULL_64_10</strain>
    </source>
</reference>
<dbReference type="InterPro" id="IPR022893">
    <property type="entry name" value="Shikimate_DH_fam"/>
</dbReference>
<dbReference type="EC" id="1.1.1.25" evidence="2 7"/>
<dbReference type="Pfam" id="PF08501">
    <property type="entry name" value="Shikimate_dh_N"/>
    <property type="match status" value="1"/>
</dbReference>
<dbReference type="InterPro" id="IPR013708">
    <property type="entry name" value="Shikimate_DH-bd_N"/>
</dbReference>
<feature type="binding site" evidence="7">
    <location>
        <begin position="20"/>
        <end position="22"/>
    </location>
    <ligand>
        <name>shikimate</name>
        <dbReference type="ChEBI" id="CHEBI:36208"/>
    </ligand>
</feature>
<dbReference type="Proteomes" id="UP000178606">
    <property type="component" value="Unassembled WGS sequence"/>
</dbReference>
<dbReference type="GO" id="GO:0009423">
    <property type="term" value="P:chorismate biosynthetic process"/>
    <property type="evidence" value="ECO:0007669"/>
    <property type="project" value="UniProtKB-UniRule"/>
</dbReference>
<dbReference type="GO" id="GO:0004764">
    <property type="term" value="F:shikimate 3-dehydrogenase (NADP+) activity"/>
    <property type="evidence" value="ECO:0007669"/>
    <property type="project" value="UniProtKB-UniRule"/>
</dbReference>
<comment type="similarity">
    <text evidence="7">Belongs to the shikimate dehydrogenase family.</text>
</comment>
<comment type="caution">
    <text evidence="11">The sequence shown here is derived from an EMBL/GenBank/DDBJ whole genome shotgun (WGS) entry which is preliminary data.</text>
</comment>
<dbReference type="GO" id="GO:0009073">
    <property type="term" value="P:aromatic amino acid family biosynthetic process"/>
    <property type="evidence" value="ECO:0007669"/>
    <property type="project" value="UniProtKB-KW"/>
</dbReference>
<dbReference type="InterPro" id="IPR041121">
    <property type="entry name" value="SDH_C"/>
</dbReference>